<dbReference type="KEGG" id="scor:J3U87_08680"/>
<keyword evidence="4" id="KW-1185">Reference proteome</keyword>
<feature type="region of interest" description="Disordered" evidence="2">
    <location>
        <begin position="266"/>
        <end position="292"/>
    </location>
</feature>
<protein>
    <submittedName>
        <fullName evidence="3">Uncharacterized protein</fullName>
    </submittedName>
</protein>
<keyword evidence="1" id="KW-0175">Coiled coil</keyword>
<evidence type="ECO:0000313" key="4">
    <source>
        <dbReference type="Proteomes" id="UP000663929"/>
    </source>
</evidence>
<evidence type="ECO:0000313" key="3">
    <source>
        <dbReference type="EMBL" id="QTD52534.1"/>
    </source>
</evidence>
<feature type="compositionally biased region" description="Gly residues" evidence="2">
    <location>
        <begin position="273"/>
        <end position="291"/>
    </location>
</feature>
<evidence type="ECO:0000256" key="1">
    <source>
        <dbReference type="SAM" id="Coils"/>
    </source>
</evidence>
<proteinExistence type="predicted"/>
<dbReference type="AlphaFoldDB" id="A0A8A4TTR7"/>
<organism evidence="3 4">
    <name type="scientific">Sulfidibacter corallicola</name>
    <dbReference type="NCBI Taxonomy" id="2818388"/>
    <lineage>
        <taxon>Bacteria</taxon>
        <taxon>Pseudomonadati</taxon>
        <taxon>Acidobacteriota</taxon>
        <taxon>Holophagae</taxon>
        <taxon>Acanthopleuribacterales</taxon>
        <taxon>Acanthopleuribacteraceae</taxon>
        <taxon>Sulfidibacter</taxon>
    </lineage>
</organism>
<dbReference type="Proteomes" id="UP000663929">
    <property type="component" value="Chromosome"/>
</dbReference>
<sequence>MSHRIMSRGLSSADTNPEFFIEENEQEITIYSLLDSLIIGPREYGDNLPEFFIGIPDTKKKLTIFALNLTLAGKVAMPGGDMNIVCKNFGVMKRSDRDKDTPPALDACPTLESIYDPADARHLKNTRADGSEGKSGDDLAAILQEKGKKYGKKGTAGGSITLVCDRMTLEDECYLVACGSEGYPGFAGQNGAKGRTGADERVHVRTERYVNDRPPVAVTHYYFDGSEPPAIGGRGGRGGRGGKGGEGGDGGKVVVKTRVVDHLDRLFPDATGGPQGKCGEPGKGGGGGPGGRFHDYVAINSGEVHYKTTRRESGPSGPGGGHALPNHHGIDGLHAMEMNAPLARLGHFFDEHFFRRLLQRVKYWYLFNVPQKFSEGAISYTDDDNWKLIGETLAWMVEVLADFYEVENLDLAGARKNQILMEATNMLVNHRSDKTYFGTSADHVPRIMLRDVRANFEKAIDHREKLEQAYVDLAADFAKAREISFSKAQKIAHLTAFAAAYEEACDNLVEKIENQETVVRHTNFELQEALATMLEAGEAFRTAIRNNFDFELDKLCRGLEMLAFTGLKSWGGKAMGALQMVNFIYQGATTIQDSQGHSVPKKYLIDEFTEYEEDIVKNAVEDVMDYDGTYDETRLKGVFADVNKALKELKKIGDHINDKQAVKGELEALERVKTALFKKGEEIFTYNTYISQYYSNYKVWRETLENLEKLKNSKQILTPYRITWMNYYTQIYQSMIERTIRQLYLMNRKSYYLTFEDFFKEIDLEERAGGLWLNGERPSPNLMALVEKYDALKEKELDFFARQTSAYQPFPADPHKRSDIRLTLDRENHPELLEEFVRNRKLYFTTLPNRETPAVINQFHVGATKNKFNLRISHIMPRIVGAETQSRSGLIEVEIKHLGVSIFEGDPPSGTDGPLYRFSHVPVNCVLTHEQGTKVDGSDNADIGSGNIGQISDAHLDNVGLYGNWMLKIEEGDDPDSPNYQLDLSRISAIVIHFQGFNQVKNLRSMRLPASTVLS</sequence>
<feature type="region of interest" description="Disordered" evidence="2">
    <location>
        <begin position="222"/>
        <end position="252"/>
    </location>
</feature>
<feature type="coiled-coil region" evidence="1">
    <location>
        <begin position="449"/>
        <end position="518"/>
    </location>
</feature>
<dbReference type="RefSeq" id="WP_237382640.1">
    <property type="nucleotide sequence ID" value="NZ_CP071793.1"/>
</dbReference>
<name>A0A8A4TTR7_SULCO</name>
<dbReference type="EMBL" id="CP071793">
    <property type="protein sequence ID" value="QTD52534.1"/>
    <property type="molecule type" value="Genomic_DNA"/>
</dbReference>
<gene>
    <name evidence="3" type="ORF">J3U87_08680</name>
</gene>
<feature type="region of interest" description="Disordered" evidence="2">
    <location>
        <begin position="308"/>
        <end position="328"/>
    </location>
</feature>
<accession>A0A8A4TTR7</accession>
<reference evidence="3" key="1">
    <citation type="submission" date="2021-03" db="EMBL/GenBank/DDBJ databases">
        <title>Acanthopleuribacteraceae sp. M133.</title>
        <authorList>
            <person name="Wang G."/>
        </authorList>
    </citation>
    <scope>NUCLEOTIDE SEQUENCE</scope>
    <source>
        <strain evidence="3">M133</strain>
    </source>
</reference>
<evidence type="ECO:0000256" key="2">
    <source>
        <dbReference type="SAM" id="MobiDB-lite"/>
    </source>
</evidence>
<feature type="compositionally biased region" description="Gly residues" evidence="2">
    <location>
        <begin position="232"/>
        <end position="251"/>
    </location>
</feature>